<reference evidence="4 5" key="2">
    <citation type="submission" date="2024-09" db="EMBL/GenBank/DDBJ databases">
        <title>Draft genome sequence of Candidatus Magnetaquicoccaceae bacterium FCR-1.</title>
        <authorList>
            <person name="Shimoshige H."/>
            <person name="Shimamura S."/>
            <person name="Taoka A."/>
            <person name="Kobayashi H."/>
            <person name="Maekawa T."/>
        </authorList>
    </citation>
    <scope>NUCLEOTIDE SEQUENCE [LARGE SCALE GENOMIC DNA]</scope>
    <source>
        <strain evidence="4 5">FCR-1</strain>
    </source>
</reference>
<evidence type="ECO:0000259" key="3">
    <source>
        <dbReference type="PROSITE" id="PS50887"/>
    </source>
</evidence>
<dbReference type="SUPFAM" id="SSF55073">
    <property type="entry name" value="Nucleotide cyclase"/>
    <property type="match status" value="1"/>
</dbReference>
<dbReference type="Pfam" id="PF00990">
    <property type="entry name" value="GGDEF"/>
    <property type="match status" value="1"/>
</dbReference>
<dbReference type="NCBIfam" id="TIGR00254">
    <property type="entry name" value="GGDEF"/>
    <property type="match status" value="1"/>
</dbReference>
<evidence type="ECO:0000256" key="1">
    <source>
        <dbReference type="ARBA" id="ARBA00012528"/>
    </source>
</evidence>
<dbReference type="PROSITE" id="PS50887">
    <property type="entry name" value="GGDEF"/>
    <property type="match status" value="1"/>
</dbReference>
<dbReference type="Gene3D" id="3.30.70.270">
    <property type="match status" value="1"/>
</dbReference>
<dbReference type="InterPro" id="IPR029787">
    <property type="entry name" value="Nucleotide_cyclase"/>
</dbReference>
<dbReference type="SMART" id="SM00267">
    <property type="entry name" value="GGDEF"/>
    <property type="match status" value="1"/>
</dbReference>
<evidence type="ECO:0000313" key="4">
    <source>
        <dbReference type="EMBL" id="GAB0056051.1"/>
    </source>
</evidence>
<protein>
    <recommendedName>
        <fullName evidence="1">diguanylate cyclase</fullName>
        <ecNumber evidence="1">2.7.7.65</ecNumber>
    </recommendedName>
</protein>
<reference evidence="4 5" key="1">
    <citation type="submission" date="2024-05" db="EMBL/GenBank/DDBJ databases">
        <authorList>
            <consortium name="Candidatus Magnetaquicoccaceae bacterium FCR-1 genome sequencing consortium"/>
            <person name="Shimoshige H."/>
            <person name="Shimamura S."/>
            <person name="Taoka A."/>
            <person name="Kobayashi H."/>
            <person name="Maekawa T."/>
        </authorList>
    </citation>
    <scope>NUCLEOTIDE SEQUENCE [LARGE SCALE GENOMIC DNA]</scope>
    <source>
        <strain evidence="4 5">FCR-1</strain>
    </source>
</reference>
<dbReference type="Proteomes" id="UP001628193">
    <property type="component" value="Unassembled WGS sequence"/>
</dbReference>
<dbReference type="EC" id="2.7.7.65" evidence="1"/>
<keyword evidence="5" id="KW-1185">Reference proteome</keyword>
<evidence type="ECO:0000256" key="2">
    <source>
        <dbReference type="ARBA" id="ARBA00034247"/>
    </source>
</evidence>
<dbReference type="RefSeq" id="WP_420903761.1">
    <property type="nucleotide sequence ID" value="NZ_BAAFGK010000001.1"/>
</dbReference>
<accession>A0ABQ0C592</accession>
<gene>
    <name evidence="4" type="ORF">SIID45300_00351</name>
</gene>
<dbReference type="InterPro" id="IPR050469">
    <property type="entry name" value="Diguanylate_Cyclase"/>
</dbReference>
<comment type="caution">
    <text evidence="4">The sequence shown here is derived from an EMBL/GenBank/DDBJ whole genome shotgun (WGS) entry which is preliminary data.</text>
</comment>
<name>A0ABQ0C592_9PROT</name>
<dbReference type="PANTHER" id="PTHR45138:SF9">
    <property type="entry name" value="DIGUANYLATE CYCLASE DGCM-RELATED"/>
    <property type="match status" value="1"/>
</dbReference>
<organism evidence="4 5">
    <name type="scientific">Candidatus Magnetaquiglobus chichijimensis</name>
    <dbReference type="NCBI Taxonomy" id="3141448"/>
    <lineage>
        <taxon>Bacteria</taxon>
        <taxon>Pseudomonadati</taxon>
        <taxon>Pseudomonadota</taxon>
        <taxon>Magnetococcia</taxon>
        <taxon>Magnetococcales</taxon>
        <taxon>Candidatus Magnetaquicoccaceae</taxon>
        <taxon>Candidatus Magnetaquiglobus</taxon>
    </lineage>
</organism>
<dbReference type="EMBL" id="BAAFGK010000001">
    <property type="protein sequence ID" value="GAB0056051.1"/>
    <property type="molecule type" value="Genomic_DNA"/>
</dbReference>
<dbReference type="PANTHER" id="PTHR45138">
    <property type="entry name" value="REGULATORY COMPONENTS OF SENSORY TRANSDUCTION SYSTEM"/>
    <property type="match status" value="1"/>
</dbReference>
<comment type="catalytic activity">
    <reaction evidence="2">
        <text>2 GTP = 3',3'-c-di-GMP + 2 diphosphate</text>
        <dbReference type="Rhea" id="RHEA:24898"/>
        <dbReference type="ChEBI" id="CHEBI:33019"/>
        <dbReference type="ChEBI" id="CHEBI:37565"/>
        <dbReference type="ChEBI" id="CHEBI:58805"/>
        <dbReference type="EC" id="2.7.7.65"/>
    </reaction>
</comment>
<dbReference type="InterPro" id="IPR043128">
    <property type="entry name" value="Rev_trsase/Diguanyl_cyclase"/>
</dbReference>
<sequence length="341" mass="38712">MGISISLENRRKAMINPALFAKQPRALIEEIEEYRKETERLGRIYDLHRQLGMSLDLDSMIEAISRWLVPVMPHNLVAYRRFDRRIHTACSSHGPDRQALREIAQELMRHPLNEKRSGCLTTVARYYHLWPLDPNGHDCLLVIHECAELSSAPFDHLEAEVLEELRGPLERALAYEDLYDQARRDSLTGLVNRRVFEERSALEMAHANRHGNPLVLACLDLDHFKAINDRMGHGEGDVVLQKVSKTFARIVRDSDLLARVGGDEFAMILPSTTLENANLLMERLCKAVRELNIRAPEAAPLGVSVGLSLWKPEHATLEAWWQSADAALYRAKASGRSQVCC</sequence>
<proteinExistence type="predicted"/>
<feature type="domain" description="GGDEF" evidence="3">
    <location>
        <begin position="212"/>
        <end position="341"/>
    </location>
</feature>
<evidence type="ECO:0000313" key="5">
    <source>
        <dbReference type="Proteomes" id="UP001628193"/>
    </source>
</evidence>
<dbReference type="CDD" id="cd01949">
    <property type="entry name" value="GGDEF"/>
    <property type="match status" value="1"/>
</dbReference>
<dbReference type="InterPro" id="IPR000160">
    <property type="entry name" value="GGDEF_dom"/>
</dbReference>